<dbReference type="PANTHER" id="PTHR22888:SF9">
    <property type="entry name" value="CYTOCHROME C OXIDASE SUBUNIT 2"/>
    <property type="match status" value="1"/>
</dbReference>
<evidence type="ECO:0000259" key="21">
    <source>
        <dbReference type="PROSITE" id="PS51007"/>
    </source>
</evidence>
<keyword evidence="9" id="KW-1278">Translocase</keyword>
<organism evidence="22 23">
    <name type="scientific">Candidatus Methylocalor cossyra</name>
    <dbReference type="NCBI Taxonomy" id="3108543"/>
    <lineage>
        <taxon>Bacteria</taxon>
        <taxon>Pseudomonadati</taxon>
        <taxon>Pseudomonadota</taxon>
        <taxon>Gammaproteobacteria</taxon>
        <taxon>Methylococcales</taxon>
        <taxon>Methylococcaceae</taxon>
        <taxon>Candidatus Methylocalor</taxon>
    </lineage>
</organism>
<gene>
    <name evidence="22" type="ORF">MECH1_V1_0631</name>
</gene>
<dbReference type="Pfam" id="PF00116">
    <property type="entry name" value="COX2"/>
    <property type="match status" value="1"/>
</dbReference>
<evidence type="ECO:0000256" key="14">
    <source>
        <dbReference type="ARBA" id="ARBA00023136"/>
    </source>
</evidence>
<dbReference type="EMBL" id="OZ026884">
    <property type="protein sequence ID" value="CAL1239407.1"/>
    <property type="molecule type" value="Genomic_DNA"/>
</dbReference>
<keyword evidence="11 19" id="KW-1133">Transmembrane helix</keyword>
<dbReference type="CDD" id="cd13915">
    <property type="entry name" value="CuRO_HCO_II_like_2"/>
    <property type="match status" value="1"/>
</dbReference>
<dbReference type="SUPFAM" id="SSF46626">
    <property type="entry name" value="Cytochrome c"/>
    <property type="match status" value="1"/>
</dbReference>
<evidence type="ECO:0000256" key="12">
    <source>
        <dbReference type="ARBA" id="ARBA00023004"/>
    </source>
</evidence>
<comment type="subcellular location">
    <subcellularLocation>
        <location evidence="1">Membrane</location>
        <topology evidence="1">Multi-pass membrane protein</topology>
    </subcellularLocation>
</comment>
<protein>
    <recommendedName>
        <fullName evidence="3">cytochrome-c oxidase</fullName>
        <ecNumber evidence="3">7.1.1.9</ecNumber>
    </recommendedName>
    <alternativeName>
        <fullName evidence="16">Cytochrome aa3 subunit 2</fullName>
    </alternativeName>
</protein>
<feature type="domain" description="Cytochrome oxidase subunit II copper A binding" evidence="20">
    <location>
        <begin position="100"/>
        <end position="211"/>
    </location>
</feature>
<dbReference type="InterPro" id="IPR014222">
    <property type="entry name" value="Cyt_c_oxidase_su2"/>
</dbReference>
<keyword evidence="12 18" id="KW-0408">Iron</keyword>
<comment type="function">
    <text evidence="15">Subunits I and II form the functional core of the enzyme complex. Electrons originating in cytochrome c are transferred via heme a and Cu(A) to the binuclear center formed by heme a3 and Cu(B).</text>
</comment>
<dbReference type="PROSITE" id="PS00078">
    <property type="entry name" value="COX2"/>
    <property type="match status" value="1"/>
</dbReference>
<reference evidence="22 23" key="1">
    <citation type="submission" date="2024-04" db="EMBL/GenBank/DDBJ databases">
        <authorList>
            <person name="Cremers G."/>
        </authorList>
    </citation>
    <scope>NUCLEOTIDE SEQUENCE [LARGE SCALE GENOMIC DNA]</scope>
    <source>
        <strain evidence="22">MeCH1-AG</strain>
    </source>
</reference>
<evidence type="ECO:0000256" key="2">
    <source>
        <dbReference type="ARBA" id="ARBA00007866"/>
    </source>
</evidence>
<evidence type="ECO:0000256" key="6">
    <source>
        <dbReference type="ARBA" id="ARBA00022660"/>
    </source>
</evidence>
<dbReference type="PANTHER" id="PTHR22888">
    <property type="entry name" value="CYTOCHROME C OXIDASE, SUBUNIT II"/>
    <property type="match status" value="1"/>
</dbReference>
<dbReference type="InterPro" id="IPR008972">
    <property type="entry name" value="Cupredoxin"/>
</dbReference>
<evidence type="ECO:0000256" key="10">
    <source>
        <dbReference type="ARBA" id="ARBA00022982"/>
    </source>
</evidence>
<evidence type="ECO:0000256" key="11">
    <source>
        <dbReference type="ARBA" id="ARBA00022989"/>
    </source>
</evidence>
<comment type="catalytic activity">
    <reaction evidence="17">
        <text>4 Fe(II)-[cytochrome c] + O2 + 8 H(+)(in) = 4 Fe(III)-[cytochrome c] + 2 H2O + 4 H(+)(out)</text>
        <dbReference type="Rhea" id="RHEA:11436"/>
        <dbReference type="Rhea" id="RHEA-COMP:10350"/>
        <dbReference type="Rhea" id="RHEA-COMP:14399"/>
        <dbReference type="ChEBI" id="CHEBI:15377"/>
        <dbReference type="ChEBI" id="CHEBI:15378"/>
        <dbReference type="ChEBI" id="CHEBI:15379"/>
        <dbReference type="ChEBI" id="CHEBI:29033"/>
        <dbReference type="ChEBI" id="CHEBI:29034"/>
        <dbReference type="EC" id="7.1.1.9"/>
    </reaction>
</comment>
<dbReference type="PROSITE" id="PS51007">
    <property type="entry name" value="CYTC"/>
    <property type="match status" value="1"/>
</dbReference>
<evidence type="ECO:0000256" key="9">
    <source>
        <dbReference type="ARBA" id="ARBA00022967"/>
    </source>
</evidence>
<evidence type="ECO:0000256" key="13">
    <source>
        <dbReference type="ARBA" id="ARBA00023008"/>
    </source>
</evidence>
<dbReference type="PROSITE" id="PS50857">
    <property type="entry name" value="COX2_CUA"/>
    <property type="match status" value="1"/>
</dbReference>
<evidence type="ECO:0000256" key="3">
    <source>
        <dbReference type="ARBA" id="ARBA00012949"/>
    </source>
</evidence>
<dbReference type="EC" id="7.1.1.9" evidence="3"/>
<evidence type="ECO:0000256" key="7">
    <source>
        <dbReference type="ARBA" id="ARBA00022692"/>
    </source>
</evidence>
<dbReference type="SUPFAM" id="SSF49503">
    <property type="entry name" value="Cupredoxins"/>
    <property type="match status" value="1"/>
</dbReference>
<dbReference type="InterPro" id="IPR002429">
    <property type="entry name" value="CcO_II-like_C"/>
</dbReference>
<feature type="transmembrane region" description="Helical" evidence="19">
    <location>
        <begin position="26"/>
        <end position="52"/>
    </location>
</feature>
<dbReference type="InterPro" id="IPR036257">
    <property type="entry name" value="Cyt_c_oxidase_su2_TM_sf"/>
</dbReference>
<dbReference type="Gene3D" id="2.60.40.420">
    <property type="entry name" value="Cupredoxins - blue copper proteins"/>
    <property type="match status" value="1"/>
</dbReference>
<dbReference type="Gene3D" id="1.10.287.90">
    <property type="match status" value="1"/>
</dbReference>
<evidence type="ECO:0000256" key="5">
    <source>
        <dbReference type="ARBA" id="ARBA00022617"/>
    </source>
</evidence>
<dbReference type="InterPro" id="IPR036909">
    <property type="entry name" value="Cyt_c-like_dom_sf"/>
</dbReference>
<evidence type="ECO:0000256" key="4">
    <source>
        <dbReference type="ARBA" id="ARBA00022448"/>
    </source>
</evidence>
<proteinExistence type="inferred from homology"/>
<dbReference type="RefSeq" id="WP_348758966.1">
    <property type="nucleotide sequence ID" value="NZ_OZ026884.1"/>
</dbReference>
<keyword evidence="7 19" id="KW-0812">Transmembrane</keyword>
<keyword evidence="8 18" id="KW-0479">Metal-binding</keyword>
<dbReference type="InterPro" id="IPR045187">
    <property type="entry name" value="CcO_II"/>
</dbReference>
<keyword evidence="4" id="KW-0813">Transport</keyword>
<evidence type="ECO:0000256" key="15">
    <source>
        <dbReference type="ARBA" id="ARBA00024688"/>
    </source>
</evidence>
<keyword evidence="23" id="KW-1185">Reference proteome</keyword>
<dbReference type="InterPro" id="IPR009056">
    <property type="entry name" value="Cyt_c-like_dom"/>
</dbReference>
<dbReference type="Proteomes" id="UP001497493">
    <property type="component" value="Chromosome"/>
</dbReference>
<keyword evidence="5 18" id="KW-0349">Heme</keyword>
<dbReference type="NCBIfam" id="TIGR02866">
    <property type="entry name" value="CoxB"/>
    <property type="match status" value="1"/>
</dbReference>
<evidence type="ECO:0000313" key="22">
    <source>
        <dbReference type="EMBL" id="CAL1239407.1"/>
    </source>
</evidence>
<dbReference type="SUPFAM" id="SSF81464">
    <property type="entry name" value="Cytochrome c oxidase subunit II-like, transmembrane region"/>
    <property type="match status" value="1"/>
</dbReference>
<dbReference type="Gene3D" id="1.10.760.10">
    <property type="entry name" value="Cytochrome c-like domain"/>
    <property type="match status" value="1"/>
</dbReference>
<evidence type="ECO:0000256" key="17">
    <source>
        <dbReference type="ARBA" id="ARBA00047816"/>
    </source>
</evidence>
<evidence type="ECO:0000256" key="1">
    <source>
        <dbReference type="ARBA" id="ARBA00004141"/>
    </source>
</evidence>
<keyword evidence="10" id="KW-0249">Electron transport</keyword>
<dbReference type="InterPro" id="IPR001505">
    <property type="entry name" value="Copper_CuA"/>
</dbReference>
<evidence type="ECO:0000256" key="8">
    <source>
        <dbReference type="ARBA" id="ARBA00022723"/>
    </source>
</evidence>
<feature type="domain" description="Cytochrome c" evidence="21">
    <location>
        <begin position="217"/>
        <end position="311"/>
    </location>
</feature>
<keyword evidence="6" id="KW-0679">Respiratory chain</keyword>
<dbReference type="Pfam" id="PF00034">
    <property type="entry name" value="Cytochrom_C"/>
    <property type="match status" value="1"/>
</dbReference>
<evidence type="ECO:0000256" key="16">
    <source>
        <dbReference type="ARBA" id="ARBA00031399"/>
    </source>
</evidence>
<keyword evidence="14 19" id="KW-0472">Membrane</keyword>
<evidence type="ECO:0000256" key="18">
    <source>
        <dbReference type="PROSITE-ProRule" id="PRU00433"/>
    </source>
</evidence>
<comment type="similarity">
    <text evidence="2">Belongs to the cytochrome c oxidase subunit 2 family.</text>
</comment>
<accession>A0ABM9NFN7</accession>
<keyword evidence="13" id="KW-0186">Copper</keyword>
<evidence type="ECO:0000313" key="23">
    <source>
        <dbReference type="Proteomes" id="UP001497493"/>
    </source>
</evidence>
<sequence>MPGPDAHENIALLPQASTLAERVDGLFLFLVGLDALMVVVLFGLIIGFAAYYRRGARRERTSHLPQTTLEITWSTALLLVFLGIFAWSARLYVEELSPPKDALEIQGIGKQWMWKFEHRGGQREINELHLPLGVPVKLILASQDVIHSFFVPAFRVKQDVVPGRLQATWFVPSRLGRYHLFCAEYCGLDHSRMGGQVVVMEPRDYEAWLAGFGSADAPAAQGEKLFAQFGCSGCHGAGSRVLAPSLAGIFGKTVPLADGSTVTVDENYLRTSILFPDQQVVAGYQPIMPSFAGRLDEAELLKLIAYLRSLSRPDRAGSGPALPPPGPRVSP</sequence>
<evidence type="ECO:0000259" key="20">
    <source>
        <dbReference type="PROSITE" id="PS50857"/>
    </source>
</evidence>
<name>A0ABM9NFN7_9GAMM</name>
<evidence type="ECO:0000256" key="19">
    <source>
        <dbReference type="SAM" id="Phobius"/>
    </source>
</evidence>
<feature type="transmembrane region" description="Helical" evidence="19">
    <location>
        <begin position="73"/>
        <end position="93"/>
    </location>
</feature>